<organism evidence="1 2">
    <name type="scientific">Arenibacter algicola</name>
    <dbReference type="NCBI Taxonomy" id="616991"/>
    <lineage>
        <taxon>Bacteria</taxon>
        <taxon>Pseudomonadati</taxon>
        <taxon>Bacteroidota</taxon>
        <taxon>Flavobacteriia</taxon>
        <taxon>Flavobacteriales</taxon>
        <taxon>Flavobacteriaceae</taxon>
        <taxon>Arenibacter</taxon>
    </lineage>
</organism>
<evidence type="ECO:0000313" key="1">
    <source>
        <dbReference type="EMBL" id="ASO05388.1"/>
    </source>
</evidence>
<name>A0A221UW36_9FLAO</name>
<sequence length="145" mass="17134">MGVRNFILITLLTLFFIRSQGQTLQDSTSTTLQTEKQFEIQQVVQQVEVPNYQLFPTTNTWALIKLNTRNGKIWQVHFSISNDFEGELSLNPYSLVLPDEEINGRFTLYPTPNMYNFILLDQIDGTTWKVQWNNERDKRFIRRLD</sequence>
<gene>
    <name evidence="1" type="ORF">AREALGSMS7_01926</name>
</gene>
<proteinExistence type="predicted"/>
<evidence type="ECO:0000313" key="2">
    <source>
        <dbReference type="Proteomes" id="UP000204551"/>
    </source>
</evidence>
<reference evidence="1 2" key="1">
    <citation type="submission" date="2017-07" db="EMBL/GenBank/DDBJ databases">
        <title>Genome Sequence of Arenibacter algicola Strain SMS7 Isolated from a culture of the Diatom Skeletonema marinoi.</title>
        <authorList>
            <person name="Topel M."/>
            <person name="Pinder M.I.M."/>
            <person name="Johansson O.N."/>
            <person name="Kourtchenko O."/>
            <person name="Godhe A."/>
            <person name="Clarke A.K."/>
        </authorList>
    </citation>
    <scope>NUCLEOTIDE SEQUENCE [LARGE SCALE GENOMIC DNA]</scope>
    <source>
        <strain evidence="1 2">SMS7</strain>
    </source>
</reference>
<protein>
    <submittedName>
        <fullName evidence="1">Uncharacterized protein</fullName>
    </submittedName>
</protein>
<dbReference type="KEGG" id="aalg:AREALGSMS7_01926"/>
<accession>A0A221UW36</accession>
<dbReference type="EMBL" id="CP022515">
    <property type="protein sequence ID" value="ASO05388.1"/>
    <property type="molecule type" value="Genomic_DNA"/>
</dbReference>
<dbReference type="AlphaFoldDB" id="A0A221UW36"/>
<dbReference type="RefSeq" id="WP_198319231.1">
    <property type="nucleotide sequence ID" value="NZ_CP022515.1"/>
</dbReference>
<dbReference type="Proteomes" id="UP000204551">
    <property type="component" value="Chromosome"/>
</dbReference>